<sequence length="353" mass="39734">MHLKALTSFQQLAYLIWTSLSYILSRAHSMAPVGAKLDSVPSFLIDTSFLPARLPLYSVMDEKTDSTAITPPLSDQKGNAQLPTCTNCVTMDGKRDAEAQSTLPRDGKGIRPPRFDERHEDKILIAILLTLLFPTLVIWTGSSRFFPLTRTNIAQISTAFFFAWTTFCLARGYAFELLAITTYTAVFAVLPVQIFARILSSTTTKDQSNIVIIICIVAIVLSVVATMAAFAWVCGRTMKMRDGGREHMTLVLCYQAIFVGSAIALFIHPSPNKKRLADDDWMSKLTTTSQTLQLFVEVLWSRKLREHGTNLWWDRIFGVWFWAMGVIMPPYVTVLGLWADWEWVETLCKSIIS</sequence>
<organism evidence="2 3">
    <name type="scientific">Polyplosphaeria fusca</name>
    <dbReference type="NCBI Taxonomy" id="682080"/>
    <lineage>
        <taxon>Eukaryota</taxon>
        <taxon>Fungi</taxon>
        <taxon>Dikarya</taxon>
        <taxon>Ascomycota</taxon>
        <taxon>Pezizomycotina</taxon>
        <taxon>Dothideomycetes</taxon>
        <taxon>Pleosporomycetidae</taxon>
        <taxon>Pleosporales</taxon>
        <taxon>Tetraplosphaeriaceae</taxon>
        <taxon>Polyplosphaeria</taxon>
    </lineage>
</organism>
<gene>
    <name evidence="2" type="ORF">EJ04DRAFT_598382</name>
</gene>
<evidence type="ECO:0000256" key="1">
    <source>
        <dbReference type="SAM" id="Phobius"/>
    </source>
</evidence>
<dbReference type="AlphaFoldDB" id="A0A9P4QKQ5"/>
<keyword evidence="3" id="KW-1185">Reference proteome</keyword>
<accession>A0A9P4QKQ5</accession>
<feature type="transmembrane region" description="Helical" evidence="1">
    <location>
        <begin position="123"/>
        <end position="141"/>
    </location>
</feature>
<feature type="transmembrane region" description="Helical" evidence="1">
    <location>
        <begin position="177"/>
        <end position="198"/>
    </location>
</feature>
<feature type="transmembrane region" description="Helical" evidence="1">
    <location>
        <begin position="247"/>
        <end position="267"/>
    </location>
</feature>
<dbReference type="EMBL" id="ML996410">
    <property type="protein sequence ID" value="KAF2726681.1"/>
    <property type="molecule type" value="Genomic_DNA"/>
</dbReference>
<dbReference type="Proteomes" id="UP000799444">
    <property type="component" value="Unassembled WGS sequence"/>
</dbReference>
<proteinExistence type="predicted"/>
<keyword evidence="1" id="KW-1133">Transmembrane helix</keyword>
<feature type="transmembrane region" description="Helical" evidence="1">
    <location>
        <begin position="210"/>
        <end position="235"/>
    </location>
</feature>
<evidence type="ECO:0000313" key="3">
    <source>
        <dbReference type="Proteomes" id="UP000799444"/>
    </source>
</evidence>
<feature type="transmembrane region" description="Helical" evidence="1">
    <location>
        <begin position="153"/>
        <end position="170"/>
    </location>
</feature>
<comment type="caution">
    <text evidence="2">The sequence shown here is derived from an EMBL/GenBank/DDBJ whole genome shotgun (WGS) entry which is preliminary data.</text>
</comment>
<feature type="transmembrane region" description="Helical" evidence="1">
    <location>
        <begin position="319"/>
        <end position="339"/>
    </location>
</feature>
<evidence type="ECO:0000313" key="2">
    <source>
        <dbReference type="EMBL" id="KAF2726681.1"/>
    </source>
</evidence>
<keyword evidence="1" id="KW-0812">Transmembrane</keyword>
<reference evidence="2" key="1">
    <citation type="journal article" date="2020" name="Stud. Mycol.">
        <title>101 Dothideomycetes genomes: a test case for predicting lifestyles and emergence of pathogens.</title>
        <authorList>
            <person name="Haridas S."/>
            <person name="Albert R."/>
            <person name="Binder M."/>
            <person name="Bloem J."/>
            <person name="Labutti K."/>
            <person name="Salamov A."/>
            <person name="Andreopoulos B."/>
            <person name="Baker S."/>
            <person name="Barry K."/>
            <person name="Bills G."/>
            <person name="Bluhm B."/>
            <person name="Cannon C."/>
            <person name="Castanera R."/>
            <person name="Culley D."/>
            <person name="Daum C."/>
            <person name="Ezra D."/>
            <person name="Gonzalez J."/>
            <person name="Henrissat B."/>
            <person name="Kuo A."/>
            <person name="Liang C."/>
            <person name="Lipzen A."/>
            <person name="Lutzoni F."/>
            <person name="Magnuson J."/>
            <person name="Mondo S."/>
            <person name="Nolan M."/>
            <person name="Ohm R."/>
            <person name="Pangilinan J."/>
            <person name="Park H.-J."/>
            <person name="Ramirez L."/>
            <person name="Alfaro M."/>
            <person name="Sun H."/>
            <person name="Tritt A."/>
            <person name="Yoshinaga Y."/>
            <person name="Zwiers L.-H."/>
            <person name="Turgeon B."/>
            <person name="Goodwin S."/>
            <person name="Spatafora J."/>
            <person name="Crous P."/>
            <person name="Grigoriev I."/>
        </authorList>
    </citation>
    <scope>NUCLEOTIDE SEQUENCE</scope>
    <source>
        <strain evidence="2">CBS 125425</strain>
    </source>
</reference>
<protein>
    <submittedName>
        <fullName evidence="2">Uncharacterized protein</fullName>
    </submittedName>
</protein>
<name>A0A9P4QKQ5_9PLEO</name>
<keyword evidence="1" id="KW-0472">Membrane</keyword>